<evidence type="ECO:0000313" key="2">
    <source>
        <dbReference type="Proteomes" id="UP000663848"/>
    </source>
</evidence>
<dbReference type="EMBL" id="CAJOBR010098937">
    <property type="protein sequence ID" value="CAF5150358.1"/>
    <property type="molecule type" value="Genomic_DNA"/>
</dbReference>
<organism evidence="1 2">
    <name type="scientific">Rotaria socialis</name>
    <dbReference type="NCBI Taxonomy" id="392032"/>
    <lineage>
        <taxon>Eukaryota</taxon>
        <taxon>Metazoa</taxon>
        <taxon>Spiralia</taxon>
        <taxon>Gnathifera</taxon>
        <taxon>Rotifera</taxon>
        <taxon>Eurotatoria</taxon>
        <taxon>Bdelloidea</taxon>
        <taxon>Philodinida</taxon>
        <taxon>Philodinidae</taxon>
        <taxon>Rotaria</taxon>
    </lineage>
</organism>
<reference evidence="1" key="1">
    <citation type="submission" date="2021-02" db="EMBL/GenBank/DDBJ databases">
        <authorList>
            <person name="Nowell W R."/>
        </authorList>
    </citation>
    <scope>NUCLEOTIDE SEQUENCE</scope>
</reference>
<dbReference type="AlphaFoldDB" id="A0A822GF91"/>
<proteinExistence type="predicted"/>
<accession>A0A822GF91</accession>
<feature type="non-terminal residue" evidence="1">
    <location>
        <position position="1"/>
    </location>
</feature>
<comment type="caution">
    <text evidence="1">The sequence shown here is derived from an EMBL/GenBank/DDBJ whole genome shotgun (WGS) entry which is preliminary data.</text>
</comment>
<protein>
    <submittedName>
        <fullName evidence="1">Uncharacterized protein</fullName>
    </submittedName>
</protein>
<name>A0A822GF91_9BILA</name>
<gene>
    <name evidence="1" type="ORF">QYT958_LOCUS48490</name>
</gene>
<evidence type="ECO:0000313" key="1">
    <source>
        <dbReference type="EMBL" id="CAF5150358.1"/>
    </source>
</evidence>
<sequence>KIEHSHLPQLLHFTDEVPLRFTNAVINTASAASSSSSSSSTTTPNG</sequence>
<dbReference type="Proteomes" id="UP000663848">
    <property type="component" value="Unassembled WGS sequence"/>
</dbReference>